<gene>
    <name evidence="2" type="ORF">TM448B03953_0011</name>
</gene>
<keyword evidence="1" id="KW-1133">Transmembrane helix</keyword>
<proteinExistence type="predicted"/>
<feature type="transmembrane region" description="Helical" evidence="1">
    <location>
        <begin position="6"/>
        <end position="26"/>
    </location>
</feature>
<evidence type="ECO:0000256" key="1">
    <source>
        <dbReference type="SAM" id="Phobius"/>
    </source>
</evidence>
<name>A0A6M3XYX1_9ZZZZ</name>
<dbReference type="AlphaFoldDB" id="A0A6M3XYX1"/>
<reference evidence="2" key="1">
    <citation type="submission" date="2020-03" db="EMBL/GenBank/DDBJ databases">
        <title>The deep terrestrial virosphere.</title>
        <authorList>
            <person name="Holmfeldt K."/>
            <person name="Nilsson E."/>
            <person name="Simone D."/>
            <person name="Lopez-Fernandez M."/>
            <person name="Wu X."/>
            <person name="de Brujin I."/>
            <person name="Lundin D."/>
            <person name="Andersson A."/>
            <person name="Bertilsson S."/>
            <person name="Dopson M."/>
        </authorList>
    </citation>
    <scope>NUCLEOTIDE SEQUENCE</scope>
    <source>
        <strain evidence="2">TM448B03953</strain>
    </source>
</reference>
<sequence length="106" mass="11883">MNLLWIYLAAAGGAILGYAVCALISINRERIYHLDGVIRWIMKEGGDIDKTMKEIVRRVYDGRKHLSYNPVKGRCKNGYVTDVLQDPEAADSGYRVPIPSAEEISL</sequence>
<accession>A0A6M3XYX1</accession>
<organism evidence="2">
    <name type="scientific">viral metagenome</name>
    <dbReference type="NCBI Taxonomy" id="1070528"/>
    <lineage>
        <taxon>unclassified sequences</taxon>
        <taxon>metagenomes</taxon>
        <taxon>organismal metagenomes</taxon>
    </lineage>
</organism>
<keyword evidence="1" id="KW-0472">Membrane</keyword>
<evidence type="ECO:0000313" key="2">
    <source>
        <dbReference type="EMBL" id="QJI03002.1"/>
    </source>
</evidence>
<keyword evidence="1" id="KW-0812">Transmembrane</keyword>
<protein>
    <submittedName>
        <fullName evidence="2">Uncharacterized protein</fullName>
    </submittedName>
</protein>
<dbReference type="EMBL" id="MT145049">
    <property type="protein sequence ID" value="QJI03002.1"/>
    <property type="molecule type" value="Genomic_DNA"/>
</dbReference>